<evidence type="ECO:0000256" key="2">
    <source>
        <dbReference type="ARBA" id="ARBA00008520"/>
    </source>
</evidence>
<dbReference type="Proteomes" id="UP000245523">
    <property type="component" value="Unassembled WGS sequence"/>
</dbReference>
<evidence type="ECO:0000256" key="1">
    <source>
        <dbReference type="ARBA" id="ARBA00004418"/>
    </source>
</evidence>
<name>A0ABX5LPP8_9BACT</name>
<dbReference type="PROSITE" id="PS51257">
    <property type="entry name" value="PROKAR_LIPOPROTEIN"/>
    <property type="match status" value="1"/>
</dbReference>
<proteinExistence type="inferred from homology"/>
<accession>A0ABX5LPP8</accession>
<dbReference type="Gene3D" id="3.40.190.10">
    <property type="entry name" value="Periplasmic binding protein-like II"/>
    <property type="match status" value="2"/>
</dbReference>
<sequence length="457" mass="51628">MYSLKLRITLLFLAIFLGLFSLTGCRSEDDEKEILQLWIMPNSPDPAADMLHVLRNFELENPGIEVHVTVLDWSVAWTKITTAASTHSGPDVVQMPTTWAASISAMDALMPMDSLILASGGDSAFAEVSMKFARPIGRTVATSVPWFVDVRPLFYRRDVLAEAGISPQTVLNWNDFRAALLKIQQANLTIEGQVISPIGYPGKHDWNVIHNFAPWIWGAGGDFLDSTGSESRLATKESIDGILFYLSLVRDGFNSRKNLTKNTTQVSMDFDEGRLAFWFDGTNKTLYLDSPRFLGGSSKNVTARNYSVMLPPSSPEGKRTYYFAGGSNLAVSKYTEHKRSAMALVRYLTSRPDVQLEFSRVAGFLPTLLSAYEYPYFKEDENRGIFQQMIPHLRAYPAVSYWGEIETEILLRRFGNIFDLITSSPQNAWPTKEILEEIRSADREINRFIRRERERGK</sequence>
<gene>
    <name evidence="3" type="ORF">B0H50_10794</name>
</gene>
<dbReference type="EMBL" id="QGHD01000007">
    <property type="protein sequence ID" value="PWL03335.1"/>
    <property type="molecule type" value="Genomic_DNA"/>
</dbReference>
<dbReference type="RefSeq" id="WP_109587372.1">
    <property type="nucleotide sequence ID" value="NZ_QGHD01000007.1"/>
</dbReference>
<organism evidence="3 4">
    <name type="scientific">Hallerella porci</name>
    <dbReference type="NCBI Taxonomy" id="1945871"/>
    <lineage>
        <taxon>Bacteria</taxon>
        <taxon>Pseudomonadati</taxon>
        <taxon>Fibrobacterota</taxon>
        <taxon>Fibrobacteria</taxon>
        <taxon>Fibrobacterales</taxon>
        <taxon>Fibrobacteraceae</taxon>
        <taxon>Hallerella</taxon>
    </lineage>
</organism>
<comment type="caution">
    <text evidence="3">The sequence shown here is derived from an EMBL/GenBank/DDBJ whole genome shotgun (WGS) entry which is preliminary data.</text>
</comment>
<dbReference type="Pfam" id="PF01547">
    <property type="entry name" value="SBP_bac_1"/>
    <property type="match status" value="1"/>
</dbReference>
<evidence type="ECO:0000313" key="4">
    <source>
        <dbReference type="Proteomes" id="UP000245523"/>
    </source>
</evidence>
<dbReference type="SUPFAM" id="SSF53850">
    <property type="entry name" value="Periplasmic binding protein-like II"/>
    <property type="match status" value="1"/>
</dbReference>
<dbReference type="PANTHER" id="PTHR43649:SF12">
    <property type="entry name" value="DIACETYLCHITOBIOSE BINDING PROTEIN DASA"/>
    <property type="match status" value="1"/>
</dbReference>
<comment type="subcellular location">
    <subcellularLocation>
        <location evidence="1">Periplasm</location>
    </subcellularLocation>
</comment>
<dbReference type="InterPro" id="IPR050490">
    <property type="entry name" value="Bact_solute-bd_prot1"/>
</dbReference>
<protein>
    <submittedName>
        <fullName evidence="3">Carbohydrate ABC transporter substrate-binding protein (CUT1 family)</fullName>
    </submittedName>
</protein>
<dbReference type="PANTHER" id="PTHR43649">
    <property type="entry name" value="ARABINOSE-BINDING PROTEIN-RELATED"/>
    <property type="match status" value="1"/>
</dbReference>
<reference evidence="3 4" key="1">
    <citation type="submission" date="2018-05" db="EMBL/GenBank/DDBJ databases">
        <title>Animal gut microbial communities from fecal samples from Wisconsin, USA.</title>
        <authorList>
            <person name="Neumann A."/>
        </authorList>
    </citation>
    <scope>NUCLEOTIDE SEQUENCE [LARGE SCALE GENOMIC DNA]</scope>
    <source>
        <strain evidence="3 4">UWS4</strain>
    </source>
</reference>
<keyword evidence="4" id="KW-1185">Reference proteome</keyword>
<evidence type="ECO:0000313" key="3">
    <source>
        <dbReference type="EMBL" id="PWL03335.1"/>
    </source>
</evidence>
<dbReference type="InterPro" id="IPR006059">
    <property type="entry name" value="SBP"/>
</dbReference>
<comment type="similarity">
    <text evidence="2">Belongs to the bacterial solute-binding protein 1 family.</text>
</comment>